<reference evidence="1 2" key="2">
    <citation type="journal article" date="2017" name="Front. Plant Sci.">
        <title>Gene Classification and Mining of Molecular Markers Useful in Red Clover (Trifolium pratense) Breeding.</title>
        <authorList>
            <person name="Istvanek J."/>
            <person name="Dluhosova J."/>
            <person name="Dluhos P."/>
            <person name="Patkova L."/>
            <person name="Nedelnik J."/>
            <person name="Repkova J."/>
        </authorList>
    </citation>
    <scope>NUCLEOTIDE SEQUENCE [LARGE SCALE GENOMIC DNA]</scope>
    <source>
        <strain evidence="2">cv. Tatra</strain>
        <tissue evidence="1">Young leaves</tissue>
    </source>
</reference>
<reference evidence="1 2" key="1">
    <citation type="journal article" date="2014" name="Am. J. Bot.">
        <title>Genome assembly and annotation for red clover (Trifolium pratense; Fabaceae).</title>
        <authorList>
            <person name="Istvanek J."/>
            <person name="Jaros M."/>
            <person name="Krenek A."/>
            <person name="Repkova J."/>
        </authorList>
    </citation>
    <scope>NUCLEOTIDE SEQUENCE [LARGE SCALE GENOMIC DNA]</scope>
    <source>
        <strain evidence="2">cv. Tatra</strain>
        <tissue evidence="1">Young leaves</tissue>
    </source>
</reference>
<name>A0A2K3K7D3_TRIPR</name>
<feature type="non-terminal residue" evidence="1">
    <location>
        <position position="1"/>
    </location>
</feature>
<evidence type="ECO:0000313" key="2">
    <source>
        <dbReference type="Proteomes" id="UP000236291"/>
    </source>
</evidence>
<evidence type="ECO:0000313" key="1">
    <source>
        <dbReference type="EMBL" id="PNX62198.1"/>
    </source>
</evidence>
<proteinExistence type="predicted"/>
<comment type="caution">
    <text evidence="1">The sequence shown here is derived from an EMBL/GenBank/DDBJ whole genome shotgun (WGS) entry which is preliminary data.</text>
</comment>
<sequence>VGVSTVLLLLRRCFDAPAVFKNVFLSVKTLWMLSFPSFLRQPRNQIANVNFLLIPEAFGGLHRARCFGGLQFAQICVECV</sequence>
<gene>
    <name evidence="1" type="ORF">L195_g061038</name>
</gene>
<dbReference type="AlphaFoldDB" id="A0A2K3K7D3"/>
<organism evidence="1 2">
    <name type="scientific">Trifolium pratense</name>
    <name type="common">Red clover</name>
    <dbReference type="NCBI Taxonomy" id="57577"/>
    <lineage>
        <taxon>Eukaryota</taxon>
        <taxon>Viridiplantae</taxon>
        <taxon>Streptophyta</taxon>
        <taxon>Embryophyta</taxon>
        <taxon>Tracheophyta</taxon>
        <taxon>Spermatophyta</taxon>
        <taxon>Magnoliopsida</taxon>
        <taxon>eudicotyledons</taxon>
        <taxon>Gunneridae</taxon>
        <taxon>Pentapetalae</taxon>
        <taxon>rosids</taxon>
        <taxon>fabids</taxon>
        <taxon>Fabales</taxon>
        <taxon>Fabaceae</taxon>
        <taxon>Papilionoideae</taxon>
        <taxon>50 kb inversion clade</taxon>
        <taxon>NPAAA clade</taxon>
        <taxon>Hologalegina</taxon>
        <taxon>IRL clade</taxon>
        <taxon>Trifolieae</taxon>
        <taxon>Trifolium</taxon>
    </lineage>
</organism>
<protein>
    <submittedName>
        <fullName evidence="1">Uncharacterized protein</fullName>
    </submittedName>
</protein>
<dbReference type="Proteomes" id="UP000236291">
    <property type="component" value="Unassembled WGS sequence"/>
</dbReference>
<accession>A0A2K3K7D3</accession>
<dbReference type="EMBL" id="ASHM01146302">
    <property type="protein sequence ID" value="PNX62198.1"/>
    <property type="molecule type" value="Genomic_DNA"/>
</dbReference>